<gene>
    <name evidence="3" type="ORF">EJB05_25221</name>
</gene>
<dbReference type="OrthoDB" id="676979at2759"/>
<evidence type="ECO:0000256" key="2">
    <source>
        <dbReference type="ARBA" id="ARBA00022737"/>
    </source>
</evidence>
<dbReference type="AlphaFoldDB" id="A0A5J9VBS1"/>
<comment type="caution">
    <text evidence="3">The sequence shown here is derived from an EMBL/GenBank/DDBJ whole genome shotgun (WGS) entry which is preliminary data.</text>
</comment>
<evidence type="ECO:0000313" key="4">
    <source>
        <dbReference type="Proteomes" id="UP000324897"/>
    </source>
</evidence>
<dbReference type="Pfam" id="PF12799">
    <property type="entry name" value="LRR_4"/>
    <property type="match status" value="1"/>
</dbReference>
<dbReference type="PANTHER" id="PTHR48064">
    <property type="entry name" value="OS01G0750400 PROTEIN"/>
    <property type="match status" value="1"/>
</dbReference>
<evidence type="ECO:0000256" key="1">
    <source>
        <dbReference type="ARBA" id="ARBA00022614"/>
    </source>
</evidence>
<dbReference type="Proteomes" id="UP000324897">
    <property type="component" value="Chromosome 1"/>
</dbReference>
<name>A0A5J9VBS1_9POAL</name>
<dbReference type="SUPFAM" id="SSF52058">
    <property type="entry name" value="L domain-like"/>
    <property type="match status" value="1"/>
</dbReference>
<keyword evidence="2" id="KW-0677">Repeat</keyword>
<reference evidence="3 4" key="1">
    <citation type="journal article" date="2019" name="Sci. Rep.">
        <title>A high-quality genome of Eragrostis curvula grass provides insights into Poaceae evolution and supports new strategies to enhance forage quality.</title>
        <authorList>
            <person name="Carballo J."/>
            <person name="Santos B.A.C.M."/>
            <person name="Zappacosta D."/>
            <person name="Garbus I."/>
            <person name="Selva J.P."/>
            <person name="Gallo C.A."/>
            <person name="Diaz A."/>
            <person name="Albertini E."/>
            <person name="Caccamo M."/>
            <person name="Echenique V."/>
        </authorList>
    </citation>
    <scope>NUCLEOTIDE SEQUENCE [LARGE SCALE GENOMIC DNA]</scope>
    <source>
        <strain evidence="4">cv. Victoria</strain>
        <tissue evidence="3">Leaf</tissue>
    </source>
</reference>
<dbReference type="EMBL" id="RWGY01000011">
    <property type="protein sequence ID" value="TVU33406.1"/>
    <property type="molecule type" value="Genomic_DNA"/>
</dbReference>
<organism evidence="3 4">
    <name type="scientific">Eragrostis curvula</name>
    <name type="common">weeping love grass</name>
    <dbReference type="NCBI Taxonomy" id="38414"/>
    <lineage>
        <taxon>Eukaryota</taxon>
        <taxon>Viridiplantae</taxon>
        <taxon>Streptophyta</taxon>
        <taxon>Embryophyta</taxon>
        <taxon>Tracheophyta</taxon>
        <taxon>Spermatophyta</taxon>
        <taxon>Magnoliopsida</taxon>
        <taxon>Liliopsida</taxon>
        <taxon>Poales</taxon>
        <taxon>Poaceae</taxon>
        <taxon>PACMAD clade</taxon>
        <taxon>Chloridoideae</taxon>
        <taxon>Eragrostideae</taxon>
        <taxon>Eragrostidinae</taxon>
        <taxon>Eragrostis</taxon>
    </lineage>
</organism>
<dbReference type="Gene3D" id="3.80.10.10">
    <property type="entry name" value="Ribonuclease Inhibitor"/>
    <property type="match status" value="1"/>
</dbReference>
<dbReference type="Gramene" id="TVU33406">
    <property type="protein sequence ID" value="TVU33406"/>
    <property type="gene ID" value="EJB05_25221"/>
</dbReference>
<keyword evidence="4" id="KW-1185">Reference proteome</keyword>
<dbReference type="PANTHER" id="PTHR48064:SF6">
    <property type="entry name" value="RECEPTOR-LIKE PROTEIN KINASE 2"/>
    <property type="match status" value="1"/>
</dbReference>
<proteinExistence type="predicted"/>
<dbReference type="InterPro" id="IPR032675">
    <property type="entry name" value="LRR_dom_sf"/>
</dbReference>
<evidence type="ECO:0008006" key="5">
    <source>
        <dbReference type="Google" id="ProtNLM"/>
    </source>
</evidence>
<evidence type="ECO:0000313" key="3">
    <source>
        <dbReference type="EMBL" id="TVU33406.1"/>
    </source>
</evidence>
<protein>
    <recommendedName>
        <fullName evidence="5">Leucine-rich repeat-containing N-terminal plant-type domain-containing protein</fullName>
    </recommendedName>
</protein>
<dbReference type="InterPro" id="IPR025875">
    <property type="entry name" value="Leu-rich_rpt_4"/>
</dbReference>
<dbReference type="InterPro" id="IPR053038">
    <property type="entry name" value="RLP_Defense"/>
</dbReference>
<accession>A0A5J9VBS1</accession>
<sequence length="66" mass="7190">MPKLRKLSLLNNQLSGNLSNALGNLSQLVQLDLSYNNFSGPIPDGEGLATSTQPDELGAYQEFLWP</sequence>
<keyword evidence="1" id="KW-0433">Leucine-rich repeat</keyword>